<dbReference type="AlphaFoldDB" id="A0AAV5GIL4"/>
<keyword evidence="2" id="KW-1133">Transmembrane helix</keyword>
<name>A0AAV5GIL4_9BASI</name>
<keyword evidence="2" id="KW-0812">Transmembrane</keyword>
<accession>A0AAV5GIL4</accession>
<keyword evidence="3" id="KW-0732">Signal</keyword>
<organism evidence="4 5">
    <name type="scientific">Rhodotorula paludigena</name>
    <dbReference type="NCBI Taxonomy" id="86838"/>
    <lineage>
        <taxon>Eukaryota</taxon>
        <taxon>Fungi</taxon>
        <taxon>Dikarya</taxon>
        <taxon>Basidiomycota</taxon>
        <taxon>Pucciniomycotina</taxon>
        <taxon>Microbotryomycetes</taxon>
        <taxon>Sporidiobolales</taxon>
        <taxon>Sporidiobolaceae</taxon>
        <taxon>Rhodotorula</taxon>
    </lineage>
</organism>
<feature type="chain" id="PRO_5043865126" evidence="3">
    <location>
        <begin position="19"/>
        <end position="411"/>
    </location>
</feature>
<evidence type="ECO:0000256" key="1">
    <source>
        <dbReference type="SAM" id="MobiDB-lite"/>
    </source>
</evidence>
<evidence type="ECO:0000256" key="2">
    <source>
        <dbReference type="SAM" id="Phobius"/>
    </source>
</evidence>
<feature type="region of interest" description="Disordered" evidence="1">
    <location>
        <begin position="346"/>
        <end position="391"/>
    </location>
</feature>
<feature type="compositionally biased region" description="Low complexity" evidence="1">
    <location>
        <begin position="346"/>
        <end position="358"/>
    </location>
</feature>
<sequence>MLLHSTLLLSLLAASANAVSSPTPAASSPRLARRQASATGTQSGAAAGSGVTAAPSSKATATAGGESAGEGGGAGVPLISRTYAYDQIPYKVDPYQSERGPQSGYNQCNETTAGDDALCQTLVANDIKDFCLWGSASTGDQLDVMGDIEAAVVAYCTLDEHGARVLKPGALTAVQVLKTEAYTQWTGIIDQTALHLTADDEGGELDPHGADLLGNPLGGLVYSTNLPGGDNSTYVQAGDWNMFIGAGLWCLKLCDKDYLDRTGTRFCENKYDRMGCTYNMPASYKENEYSVCDSELQDVVGVYTADDGQVSTYSQPPEGTAPNPPYQPRIPSTSNCQTYASTDLWPASSTTSAPLGSSTSGGGSPATPSSGNPQQDDSSSSDQQDGGSGAAALAASVGFVALVAGSLAVLA</sequence>
<evidence type="ECO:0000313" key="5">
    <source>
        <dbReference type="Proteomes" id="UP001342314"/>
    </source>
</evidence>
<feature type="compositionally biased region" description="Low complexity" evidence="1">
    <location>
        <begin position="365"/>
        <end position="391"/>
    </location>
</feature>
<feature type="transmembrane region" description="Helical" evidence="2">
    <location>
        <begin position="389"/>
        <end position="410"/>
    </location>
</feature>
<comment type="caution">
    <text evidence="4">The sequence shown here is derived from an EMBL/GenBank/DDBJ whole genome shotgun (WGS) entry which is preliminary data.</text>
</comment>
<protein>
    <submittedName>
        <fullName evidence="4">Uncharacterized protein</fullName>
    </submittedName>
</protein>
<evidence type="ECO:0000256" key="3">
    <source>
        <dbReference type="SAM" id="SignalP"/>
    </source>
</evidence>
<feature type="signal peptide" evidence="3">
    <location>
        <begin position="1"/>
        <end position="18"/>
    </location>
</feature>
<feature type="compositionally biased region" description="Low complexity" evidence="1">
    <location>
        <begin position="19"/>
        <end position="65"/>
    </location>
</feature>
<reference evidence="4 5" key="1">
    <citation type="submission" date="2021-12" db="EMBL/GenBank/DDBJ databases">
        <title>High titer production of polyol ester of fatty acids by Rhodotorula paludigena BS15 towards product separation-free biomass refinery.</title>
        <authorList>
            <person name="Mano J."/>
            <person name="Ono H."/>
            <person name="Tanaka T."/>
            <person name="Naito K."/>
            <person name="Sushida H."/>
            <person name="Ike M."/>
            <person name="Tokuyasu K."/>
            <person name="Kitaoka M."/>
        </authorList>
    </citation>
    <scope>NUCLEOTIDE SEQUENCE [LARGE SCALE GENOMIC DNA]</scope>
    <source>
        <strain evidence="4 5">BS15</strain>
    </source>
</reference>
<dbReference type="EMBL" id="BQKY01000011">
    <property type="protein sequence ID" value="GJN92491.1"/>
    <property type="molecule type" value="Genomic_DNA"/>
</dbReference>
<keyword evidence="2" id="KW-0472">Membrane</keyword>
<gene>
    <name evidence="4" type="ORF">Rhopal_005521-T1</name>
</gene>
<keyword evidence="5" id="KW-1185">Reference proteome</keyword>
<feature type="region of interest" description="Disordered" evidence="1">
    <location>
        <begin position="19"/>
        <end position="73"/>
    </location>
</feature>
<evidence type="ECO:0000313" key="4">
    <source>
        <dbReference type="EMBL" id="GJN92491.1"/>
    </source>
</evidence>
<feature type="region of interest" description="Disordered" evidence="1">
    <location>
        <begin position="308"/>
        <end position="333"/>
    </location>
</feature>
<dbReference type="Proteomes" id="UP001342314">
    <property type="component" value="Unassembled WGS sequence"/>
</dbReference>
<proteinExistence type="predicted"/>